<organism evidence="1 2">
    <name type="scientific">Nocardia panacis</name>
    <dbReference type="NCBI Taxonomy" id="2340916"/>
    <lineage>
        <taxon>Bacteria</taxon>
        <taxon>Bacillati</taxon>
        <taxon>Actinomycetota</taxon>
        <taxon>Actinomycetes</taxon>
        <taxon>Mycobacteriales</taxon>
        <taxon>Nocardiaceae</taxon>
        <taxon>Nocardia</taxon>
    </lineage>
</organism>
<evidence type="ECO:0000313" key="1">
    <source>
        <dbReference type="EMBL" id="RJO75138.1"/>
    </source>
</evidence>
<dbReference type="GO" id="GO:0004519">
    <property type="term" value="F:endonuclease activity"/>
    <property type="evidence" value="ECO:0007669"/>
    <property type="project" value="UniProtKB-KW"/>
</dbReference>
<name>A0A3A4KGL8_9NOCA</name>
<accession>A0A3A4KGL8</accession>
<keyword evidence="1" id="KW-0378">Hydrolase</keyword>
<proteinExistence type="predicted"/>
<dbReference type="AlphaFoldDB" id="A0A3A4KGL8"/>
<keyword evidence="1" id="KW-0540">Nuclease</keyword>
<gene>
    <name evidence="1" type="ORF">D5S18_17365</name>
</gene>
<sequence>MSDDQAIVRALLDRAGAGYAAEAGITLSDKPAPLFQLLVLTQLLSHRIAAGIAVAAARELFRSGYRTPARVRAAAWQDLVDALGRGHFRRYDESTATALGANAAYILDAYRGDLRRLAGKTGRNPSRLAAEVQQFHGIGPVGADIFLREVQDVWTWVRPHFDERALRGAGRLHLPTDPTRLAALSPPGHCADLAAALVRADLNPTLSDQVVSLSTP</sequence>
<dbReference type="InterPro" id="IPR011257">
    <property type="entry name" value="DNA_glycosylase"/>
</dbReference>
<dbReference type="OrthoDB" id="3078554at2"/>
<keyword evidence="1" id="KW-0255">Endonuclease</keyword>
<reference evidence="1 2" key="1">
    <citation type="submission" date="2018-09" db="EMBL/GenBank/DDBJ databases">
        <title>YIM PH21274 draft genome.</title>
        <authorList>
            <person name="Miao C."/>
        </authorList>
    </citation>
    <scope>NUCLEOTIDE SEQUENCE [LARGE SCALE GENOMIC DNA]</scope>
    <source>
        <strain evidence="1 2">YIM PH 21724</strain>
    </source>
</reference>
<keyword evidence="2" id="KW-1185">Reference proteome</keyword>
<comment type="caution">
    <text evidence="1">The sequence shown here is derived from an EMBL/GenBank/DDBJ whole genome shotgun (WGS) entry which is preliminary data.</text>
</comment>
<protein>
    <submittedName>
        <fullName evidence="1">Endonuclease</fullName>
    </submittedName>
</protein>
<dbReference type="SUPFAM" id="SSF48150">
    <property type="entry name" value="DNA-glycosylase"/>
    <property type="match status" value="1"/>
</dbReference>
<dbReference type="RefSeq" id="WP_120042012.1">
    <property type="nucleotide sequence ID" value="NZ_QZFU01000019.1"/>
</dbReference>
<evidence type="ECO:0000313" key="2">
    <source>
        <dbReference type="Proteomes" id="UP000266677"/>
    </source>
</evidence>
<dbReference type="EMBL" id="QZFU01000019">
    <property type="protein sequence ID" value="RJO75138.1"/>
    <property type="molecule type" value="Genomic_DNA"/>
</dbReference>
<dbReference type="Proteomes" id="UP000266677">
    <property type="component" value="Unassembled WGS sequence"/>
</dbReference>
<dbReference type="GO" id="GO:0006281">
    <property type="term" value="P:DNA repair"/>
    <property type="evidence" value="ECO:0007669"/>
    <property type="project" value="InterPro"/>
</dbReference>